<dbReference type="Gene3D" id="2.10.25.10">
    <property type="entry name" value="Laminin"/>
    <property type="match status" value="1"/>
</dbReference>
<evidence type="ECO:0000259" key="8">
    <source>
        <dbReference type="PROSITE" id="PS50026"/>
    </source>
</evidence>
<protein>
    <submittedName>
        <fullName evidence="9">Wall-associated receptor kinase 2</fullName>
    </submittedName>
</protein>
<dbReference type="GO" id="GO:0005509">
    <property type="term" value="F:calcium ion binding"/>
    <property type="evidence" value="ECO:0007669"/>
    <property type="project" value="InterPro"/>
</dbReference>
<keyword evidence="9" id="KW-0418">Kinase</keyword>
<dbReference type="GO" id="GO:0016020">
    <property type="term" value="C:membrane"/>
    <property type="evidence" value="ECO:0007669"/>
    <property type="project" value="UniProtKB-SubCell"/>
</dbReference>
<reference evidence="9 10" key="1">
    <citation type="journal article" date="2018" name="PLoS Genet.">
        <title>Population sequencing reveals clonal diversity and ancestral inbreeding in the grapevine cultivar Chardonnay.</title>
        <authorList>
            <person name="Roach M.J."/>
            <person name="Johnson D.L."/>
            <person name="Bohlmann J."/>
            <person name="van Vuuren H.J."/>
            <person name="Jones S.J."/>
            <person name="Pretorius I.S."/>
            <person name="Schmidt S.A."/>
            <person name="Borneman A.R."/>
        </authorList>
    </citation>
    <scope>NUCLEOTIDE SEQUENCE [LARGE SCALE GENOMIC DNA]</scope>
    <source>
        <strain evidence="10">cv. Chardonnay</strain>
        <tissue evidence="9">Leaf</tissue>
    </source>
</reference>
<dbReference type="InterPro" id="IPR001881">
    <property type="entry name" value="EGF-like_Ca-bd_dom"/>
</dbReference>
<name>A0A438K9A9_VITVI</name>
<keyword evidence="2 6" id="KW-0245">EGF-like domain</keyword>
<evidence type="ECO:0000256" key="7">
    <source>
        <dbReference type="SAM" id="SignalP"/>
    </source>
</evidence>
<evidence type="ECO:0000256" key="6">
    <source>
        <dbReference type="PROSITE-ProRule" id="PRU00076"/>
    </source>
</evidence>
<evidence type="ECO:0000256" key="2">
    <source>
        <dbReference type="ARBA" id="ARBA00022536"/>
    </source>
</evidence>
<dbReference type="PROSITE" id="PS00010">
    <property type="entry name" value="ASX_HYDROXYL"/>
    <property type="match status" value="1"/>
</dbReference>
<gene>
    <name evidence="9" type="primary">WAK2_28</name>
    <name evidence="9" type="ORF">CK203_004188</name>
</gene>
<dbReference type="InterPro" id="IPR000152">
    <property type="entry name" value="EGF-type_Asp/Asn_hydroxyl_site"/>
</dbReference>
<comment type="caution">
    <text evidence="9">The sequence shown here is derived from an EMBL/GenBank/DDBJ whole genome shotgun (WGS) entry which is preliminary data.</text>
</comment>
<comment type="caution">
    <text evidence="6">Lacks conserved residue(s) required for the propagation of feature annotation.</text>
</comment>
<evidence type="ECO:0000256" key="1">
    <source>
        <dbReference type="ARBA" id="ARBA00004167"/>
    </source>
</evidence>
<dbReference type="InterPro" id="IPR000742">
    <property type="entry name" value="EGF"/>
</dbReference>
<dbReference type="InterPro" id="IPR025287">
    <property type="entry name" value="WAK_GUB"/>
</dbReference>
<dbReference type="PROSITE" id="PS50026">
    <property type="entry name" value="EGF_3"/>
    <property type="match status" value="1"/>
</dbReference>
<dbReference type="InterPro" id="IPR049883">
    <property type="entry name" value="NOTCH1_EGF-like"/>
</dbReference>
<organism evidence="9 10">
    <name type="scientific">Vitis vinifera</name>
    <name type="common">Grape</name>
    <dbReference type="NCBI Taxonomy" id="29760"/>
    <lineage>
        <taxon>Eukaryota</taxon>
        <taxon>Viridiplantae</taxon>
        <taxon>Streptophyta</taxon>
        <taxon>Embryophyta</taxon>
        <taxon>Tracheophyta</taxon>
        <taxon>Spermatophyta</taxon>
        <taxon>Magnoliopsida</taxon>
        <taxon>eudicotyledons</taxon>
        <taxon>Gunneridae</taxon>
        <taxon>Pentapetalae</taxon>
        <taxon>rosids</taxon>
        <taxon>Vitales</taxon>
        <taxon>Vitaceae</taxon>
        <taxon>Viteae</taxon>
        <taxon>Vitis</taxon>
    </lineage>
</organism>
<accession>A0A438K9A9</accession>
<feature type="signal peptide" evidence="7">
    <location>
        <begin position="1"/>
        <end position="17"/>
    </location>
</feature>
<comment type="subcellular location">
    <subcellularLocation>
        <location evidence="1">Membrane</location>
        <topology evidence="1">Single-pass membrane protein</topology>
    </subcellularLocation>
</comment>
<dbReference type="CDD" id="cd00054">
    <property type="entry name" value="EGF_CA"/>
    <property type="match status" value="1"/>
</dbReference>
<feature type="chain" id="PRO_5019190434" evidence="7">
    <location>
        <begin position="18"/>
        <end position="260"/>
    </location>
</feature>
<dbReference type="SMART" id="SM00179">
    <property type="entry name" value="EGF_CA"/>
    <property type="match status" value="1"/>
</dbReference>
<evidence type="ECO:0000256" key="5">
    <source>
        <dbReference type="ARBA" id="ARBA00023157"/>
    </source>
</evidence>
<keyword evidence="5" id="KW-1015">Disulfide bond</keyword>
<sequence length="260" mass="28721">MALRLILLLQLAVLVWAMEAAAELALPGCASHCGNISIPYPSGTTPECYLNQDFFINCNSTHQAFPTDSDIDVLSISVSGQLRVLSYVARDCYNKSGQRVANNDPWMTLAKFPISHTRNKFMTMGCDTYAFIEGSSGQRVPTVLDWTIRDEKCDQAKENETSYACKDNSYSYNPDNGPGCRCNCSEGYEENPYLPHGCKDIDECEVDHPCNVTHTCQNLPGSYSCSCPCQLGMKVIAKKMAQAAVPYLAQSSNFLRLMLS</sequence>
<keyword evidence="9" id="KW-0808">Transferase</keyword>
<evidence type="ECO:0000256" key="4">
    <source>
        <dbReference type="ARBA" id="ARBA00022737"/>
    </source>
</evidence>
<dbReference type="AlphaFoldDB" id="A0A438K9A9"/>
<dbReference type="PROSITE" id="PS01187">
    <property type="entry name" value="EGF_CA"/>
    <property type="match status" value="1"/>
</dbReference>
<evidence type="ECO:0000313" key="9">
    <source>
        <dbReference type="EMBL" id="RVX17798.1"/>
    </source>
</evidence>
<keyword evidence="3 7" id="KW-0732">Signal</keyword>
<dbReference type="Pfam" id="PF13947">
    <property type="entry name" value="GUB_WAK_bind"/>
    <property type="match status" value="1"/>
</dbReference>
<evidence type="ECO:0000256" key="3">
    <source>
        <dbReference type="ARBA" id="ARBA00022729"/>
    </source>
</evidence>
<dbReference type="Pfam" id="PF07645">
    <property type="entry name" value="EGF_CA"/>
    <property type="match status" value="1"/>
</dbReference>
<evidence type="ECO:0000313" key="10">
    <source>
        <dbReference type="Proteomes" id="UP000288805"/>
    </source>
</evidence>
<dbReference type="GO" id="GO:0016301">
    <property type="term" value="F:kinase activity"/>
    <property type="evidence" value="ECO:0007669"/>
    <property type="project" value="UniProtKB-KW"/>
</dbReference>
<dbReference type="EMBL" id="QGNW01000012">
    <property type="protein sequence ID" value="RVX17798.1"/>
    <property type="molecule type" value="Genomic_DNA"/>
</dbReference>
<proteinExistence type="predicted"/>
<feature type="domain" description="EGF-like" evidence="8">
    <location>
        <begin position="200"/>
        <end position="230"/>
    </location>
</feature>
<keyword evidence="4" id="KW-0677">Repeat</keyword>
<dbReference type="SUPFAM" id="SSF57196">
    <property type="entry name" value="EGF/Laminin"/>
    <property type="match status" value="1"/>
</dbReference>
<dbReference type="PANTHER" id="PTHR33491">
    <property type="entry name" value="OSJNBA0016N04.9 PROTEIN"/>
    <property type="match status" value="1"/>
</dbReference>
<dbReference type="GO" id="GO:0030247">
    <property type="term" value="F:polysaccharide binding"/>
    <property type="evidence" value="ECO:0007669"/>
    <property type="project" value="InterPro"/>
</dbReference>
<dbReference type="InterPro" id="IPR018097">
    <property type="entry name" value="EGF_Ca-bd_CS"/>
</dbReference>
<dbReference type="FunFam" id="2.10.25.10:FF:000038">
    <property type="entry name" value="Fibrillin 2"/>
    <property type="match status" value="1"/>
</dbReference>
<dbReference type="Proteomes" id="UP000288805">
    <property type="component" value="Unassembled WGS sequence"/>
</dbReference>
<keyword evidence="9" id="KW-0675">Receptor</keyword>